<protein>
    <submittedName>
        <fullName evidence="3">Aryl-alcohol dehydrogenase</fullName>
    </submittedName>
</protein>
<dbReference type="PANTHER" id="PTHR43364">
    <property type="entry name" value="NADH-SPECIFIC METHYLGLYOXAL REDUCTASE-RELATED"/>
    <property type="match status" value="1"/>
</dbReference>
<proteinExistence type="predicted"/>
<dbReference type="InterPro" id="IPR050523">
    <property type="entry name" value="AKR_Detox_Biosynth"/>
</dbReference>
<dbReference type="AlphaFoldDB" id="A0A9P5D319"/>
<gene>
    <name evidence="3" type="ORF">GMORB2_3460</name>
</gene>
<dbReference type="InterPro" id="IPR036812">
    <property type="entry name" value="NAD(P)_OxRdtase_dom_sf"/>
</dbReference>
<keyword evidence="1" id="KW-0560">Oxidoreductase</keyword>
<organism evidence="3 4">
    <name type="scientific">Geosmithia morbida</name>
    <dbReference type="NCBI Taxonomy" id="1094350"/>
    <lineage>
        <taxon>Eukaryota</taxon>
        <taxon>Fungi</taxon>
        <taxon>Dikarya</taxon>
        <taxon>Ascomycota</taxon>
        <taxon>Pezizomycotina</taxon>
        <taxon>Sordariomycetes</taxon>
        <taxon>Hypocreomycetidae</taxon>
        <taxon>Hypocreales</taxon>
        <taxon>Bionectriaceae</taxon>
        <taxon>Geosmithia</taxon>
    </lineage>
</organism>
<dbReference type="Pfam" id="PF00248">
    <property type="entry name" value="Aldo_ket_red"/>
    <property type="match status" value="1"/>
</dbReference>
<dbReference type="GO" id="GO:0016491">
    <property type="term" value="F:oxidoreductase activity"/>
    <property type="evidence" value="ECO:0007669"/>
    <property type="project" value="UniProtKB-KW"/>
</dbReference>
<name>A0A9P5D319_9HYPO</name>
<dbReference type="EMBL" id="JAANYQ010000019">
    <property type="protein sequence ID" value="KAF4120049.1"/>
    <property type="molecule type" value="Genomic_DNA"/>
</dbReference>
<dbReference type="Proteomes" id="UP000749293">
    <property type="component" value="Unassembled WGS sequence"/>
</dbReference>
<comment type="caution">
    <text evidence="3">The sequence shown here is derived from an EMBL/GenBank/DDBJ whole genome shotgun (WGS) entry which is preliminary data.</text>
</comment>
<sequence>MADLHSRLWTGASSVWPQNYIDVLQIHRIDRDTPSEEVMRALHELVVSGEVRCLGASSMHAWELARLLYTTQMHD</sequence>
<keyword evidence="4" id="KW-1185">Reference proteome</keyword>
<dbReference type="Gene3D" id="3.20.20.100">
    <property type="entry name" value="NADP-dependent oxidoreductase domain"/>
    <property type="match status" value="1"/>
</dbReference>
<evidence type="ECO:0000313" key="4">
    <source>
        <dbReference type="Proteomes" id="UP000749293"/>
    </source>
</evidence>
<evidence type="ECO:0000259" key="2">
    <source>
        <dbReference type="Pfam" id="PF00248"/>
    </source>
</evidence>
<accession>A0A9P5D319</accession>
<dbReference type="InterPro" id="IPR023210">
    <property type="entry name" value="NADP_OxRdtase_dom"/>
</dbReference>
<dbReference type="GeneID" id="55969688"/>
<dbReference type="SUPFAM" id="SSF51430">
    <property type="entry name" value="NAD(P)-linked oxidoreductase"/>
    <property type="match status" value="1"/>
</dbReference>
<evidence type="ECO:0000313" key="3">
    <source>
        <dbReference type="EMBL" id="KAF4120049.1"/>
    </source>
</evidence>
<dbReference type="RefSeq" id="XP_035318701.1">
    <property type="nucleotide sequence ID" value="XM_035465436.1"/>
</dbReference>
<reference evidence="3" key="1">
    <citation type="submission" date="2020-03" db="EMBL/GenBank/DDBJ databases">
        <title>Site-based positive gene gene selection in Geosmithia morbida across the United States reveals a broad range of putative effectors and factors for local host and environmental adapation.</title>
        <authorList>
            <person name="Onufrak A."/>
            <person name="Murdoch R.W."/>
            <person name="Gazis R."/>
            <person name="Huff M."/>
            <person name="Staton M."/>
            <person name="Klingeman W."/>
            <person name="Hadziabdic D."/>
        </authorList>
    </citation>
    <scope>NUCLEOTIDE SEQUENCE</scope>
    <source>
        <strain evidence="3">1262</strain>
    </source>
</reference>
<dbReference type="PANTHER" id="PTHR43364:SF15">
    <property type="entry name" value="ARYL-ALCOHOL DEHYDROGENASE AAD16-RELATED"/>
    <property type="match status" value="1"/>
</dbReference>
<evidence type="ECO:0000256" key="1">
    <source>
        <dbReference type="ARBA" id="ARBA00023002"/>
    </source>
</evidence>
<feature type="domain" description="NADP-dependent oxidoreductase" evidence="2">
    <location>
        <begin position="19"/>
        <end position="68"/>
    </location>
</feature>
<dbReference type="OrthoDB" id="1720422at2759"/>